<keyword evidence="5 11" id="KW-0067">ATP-binding</keyword>
<dbReference type="InterPro" id="IPR003593">
    <property type="entry name" value="AAA+_ATPase"/>
</dbReference>
<dbReference type="GO" id="GO:0010043">
    <property type="term" value="P:response to zinc ion"/>
    <property type="evidence" value="ECO:0007669"/>
    <property type="project" value="TreeGrafter"/>
</dbReference>
<dbReference type="STRING" id="416874.SAMN04487958_104159"/>
<evidence type="ECO:0000256" key="7">
    <source>
        <dbReference type="ARBA" id="ARBA00022967"/>
    </source>
</evidence>
<keyword evidence="7" id="KW-1278">Translocase</keyword>
<feature type="domain" description="ABC transporter" evidence="10">
    <location>
        <begin position="12"/>
        <end position="227"/>
    </location>
</feature>
<dbReference type="Proteomes" id="UP000198505">
    <property type="component" value="Unassembled WGS sequence"/>
</dbReference>
<gene>
    <name evidence="11" type="ORF">SAMN04487958_104159</name>
</gene>
<dbReference type="PROSITE" id="PS00211">
    <property type="entry name" value="ABC_TRANSPORTER_1"/>
    <property type="match status" value="1"/>
</dbReference>
<dbReference type="PROSITE" id="PS50893">
    <property type="entry name" value="ABC_TRANSPORTER_2"/>
    <property type="match status" value="1"/>
</dbReference>
<dbReference type="GO" id="GO:0006829">
    <property type="term" value="P:zinc ion transport"/>
    <property type="evidence" value="ECO:0007669"/>
    <property type="project" value="UniProtKB-KW"/>
</dbReference>
<keyword evidence="1" id="KW-0813">Transport</keyword>
<proteinExistence type="predicted"/>
<sequence>MPQPITPSAPLLRACQLNVRIGGKPILEDIHLALHREEIVTLIGPNGSGKSTLVKALVGAIKPTSGRVEIDADLRIGYVPQRLHLDPTLPITVSRFMNLPRRHRREDVHQALSNAGVETLHNAAMSQLSGGQLQRVLLARALINRPDILILDEATQGLDHRGIADFYQKIEEVRQSYRCAILMVSHDLHVVMRTADHVLCLNGRICCEGKPERVASSPDYQALFGEQTAQMLALYRHHHEEVADAG</sequence>
<evidence type="ECO:0000256" key="5">
    <source>
        <dbReference type="ARBA" id="ARBA00022840"/>
    </source>
</evidence>
<dbReference type="PANTHER" id="PTHR42734:SF9">
    <property type="entry name" value="ZINC IMPORT ATP-BINDING PROTEIN ZNUC"/>
    <property type="match status" value="1"/>
</dbReference>
<evidence type="ECO:0000256" key="4">
    <source>
        <dbReference type="ARBA" id="ARBA00022833"/>
    </source>
</evidence>
<evidence type="ECO:0000256" key="8">
    <source>
        <dbReference type="ARBA" id="ARBA00023065"/>
    </source>
</evidence>
<accession>A0A1H9T2U9</accession>
<dbReference type="GO" id="GO:0016887">
    <property type="term" value="F:ATP hydrolysis activity"/>
    <property type="evidence" value="ECO:0007669"/>
    <property type="project" value="InterPro"/>
</dbReference>
<evidence type="ECO:0000313" key="11">
    <source>
        <dbReference type="EMBL" id="SER91397.1"/>
    </source>
</evidence>
<dbReference type="Gene3D" id="3.40.50.300">
    <property type="entry name" value="P-loop containing nucleotide triphosphate hydrolases"/>
    <property type="match status" value="1"/>
</dbReference>
<dbReference type="AlphaFoldDB" id="A0A1H9T2U9"/>
<keyword evidence="8" id="KW-0406">Ion transport</keyword>
<dbReference type="InterPro" id="IPR017871">
    <property type="entry name" value="ABC_transporter-like_CS"/>
</dbReference>
<keyword evidence="4" id="KW-0862">Zinc</keyword>
<evidence type="ECO:0000256" key="3">
    <source>
        <dbReference type="ARBA" id="ARBA00022741"/>
    </source>
</evidence>
<keyword evidence="6" id="KW-0864">Zinc transport</keyword>
<dbReference type="RefSeq" id="WP_092826830.1">
    <property type="nucleotide sequence ID" value="NZ_FOGS01000004.1"/>
</dbReference>
<dbReference type="InterPro" id="IPR050153">
    <property type="entry name" value="Metal_Ion_Import_ABC"/>
</dbReference>
<evidence type="ECO:0000256" key="2">
    <source>
        <dbReference type="ARBA" id="ARBA00022475"/>
    </source>
</evidence>
<name>A0A1H9T2U9_9GAMM</name>
<dbReference type="InterPro" id="IPR003439">
    <property type="entry name" value="ABC_transporter-like_ATP-bd"/>
</dbReference>
<keyword evidence="3" id="KW-0547">Nucleotide-binding</keyword>
<dbReference type="EMBL" id="FOGS01000004">
    <property type="protein sequence ID" value="SER91397.1"/>
    <property type="molecule type" value="Genomic_DNA"/>
</dbReference>
<dbReference type="SMART" id="SM00382">
    <property type="entry name" value="AAA"/>
    <property type="match status" value="1"/>
</dbReference>
<evidence type="ECO:0000256" key="1">
    <source>
        <dbReference type="ARBA" id="ARBA00022448"/>
    </source>
</evidence>
<keyword evidence="2" id="KW-1003">Cell membrane</keyword>
<dbReference type="InterPro" id="IPR027417">
    <property type="entry name" value="P-loop_NTPase"/>
</dbReference>
<dbReference type="PANTHER" id="PTHR42734">
    <property type="entry name" value="METAL TRANSPORT SYSTEM ATP-BINDING PROTEIN TM_0124-RELATED"/>
    <property type="match status" value="1"/>
</dbReference>
<dbReference type="Pfam" id="PF00005">
    <property type="entry name" value="ABC_tran"/>
    <property type="match status" value="1"/>
</dbReference>
<evidence type="ECO:0000313" key="12">
    <source>
        <dbReference type="Proteomes" id="UP000198505"/>
    </source>
</evidence>
<dbReference type="GO" id="GO:0005524">
    <property type="term" value="F:ATP binding"/>
    <property type="evidence" value="ECO:0007669"/>
    <property type="project" value="UniProtKB-KW"/>
</dbReference>
<evidence type="ECO:0000259" key="10">
    <source>
        <dbReference type="PROSITE" id="PS50893"/>
    </source>
</evidence>
<dbReference type="SUPFAM" id="SSF52540">
    <property type="entry name" value="P-loop containing nucleoside triphosphate hydrolases"/>
    <property type="match status" value="1"/>
</dbReference>
<keyword evidence="12" id="KW-1185">Reference proteome</keyword>
<evidence type="ECO:0000256" key="9">
    <source>
        <dbReference type="ARBA" id="ARBA00023136"/>
    </source>
</evidence>
<keyword evidence="9" id="KW-0472">Membrane</keyword>
<reference evidence="12" key="1">
    <citation type="submission" date="2016-10" db="EMBL/GenBank/DDBJ databases">
        <authorList>
            <person name="Varghese N."/>
            <person name="Submissions S."/>
        </authorList>
    </citation>
    <scope>NUCLEOTIDE SEQUENCE [LARGE SCALE GENOMIC DNA]</scope>
    <source>
        <strain evidence="12">CGMCC 1.6495</strain>
    </source>
</reference>
<protein>
    <submittedName>
        <fullName evidence="11">Zinc transport system ATP-binding protein</fullName>
    </submittedName>
</protein>
<organism evidence="11 12">
    <name type="scientific">Vreelandella subterranea</name>
    <dbReference type="NCBI Taxonomy" id="416874"/>
    <lineage>
        <taxon>Bacteria</taxon>
        <taxon>Pseudomonadati</taxon>
        <taxon>Pseudomonadota</taxon>
        <taxon>Gammaproteobacteria</taxon>
        <taxon>Oceanospirillales</taxon>
        <taxon>Halomonadaceae</taxon>
        <taxon>Vreelandella</taxon>
    </lineage>
</organism>
<evidence type="ECO:0000256" key="6">
    <source>
        <dbReference type="ARBA" id="ARBA00022906"/>
    </source>
</evidence>